<feature type="transmembrane region" description="Helical" evidence="10">
    <location>
        <begin position="38"/>
        <end position="61"/>
    </location>
</feature>
<protein>
    <submittedName>
        <fullName evidence="13">ABC transporter substrate-binding protein</fullName>
    </submittedName>
</protein>
<keyword evidence="6 10" id="KW-0472">Membrane</keyword>
<keyword evidence="5" id="KW-0406">Ion transport</keyword>
<dbReference type="PANTHER" id="PTHR18966">
    <property type="entry name" value="IONOTROPIC GLUTAMATE RECEPTOR"/>
    <property type="match status" value="1"/>
</dbReference>
<proteinExistence type="predicted"/>
<dbReference type="SMART" id="SM00062">
    <property type="entry name" value="PBPb"/>
    <property type="match status" value="1"/>
</dbReference>
<dbReference type="GO" id="GO:0016020">
    <property type="term" value="C:membrane"/>
    <property type="evidence" value="ECO:0007669"/>
    <property type="project" value="UniProtKB-SubCell"/>
</dbReference>
<feature type="transmembrane region" description="Helical" evidence="10">
    <location>
        <begin position="275"/>
        <end position="300"/>
    </location>
</feature>
<dbReference type="AlphaFoldDB" id="A0A2W4Y3V1"/>
<dbReference type="SUPFAM" id="SSF53850">
    <property type="entry name" value="Periplasmic binding protein-like II"/>
    <property type="match status" value="1"/>
</dbReference>
<comment type="subcellular location">
    <subcellularLocation>
        <location evidence="1">Membrane</location>
        <topology evidence="1">Multi-pass membrane protein</topology>
    </subcellularLocation>
</comment>
<sequence length="427" mass="47673">MIIKNFERYHNSQHLQVNKPMKHNRSFLGYIQRWSSKLIIFLVITITTLTIFFSINILNFFQGNSFGELPANAQIKTTPVVTALPTTKNTSPEISGKTIKIATRIVSPFVIEENGELGGFSIELWKNIAQELNVISDFKKTESISDLLTAVQSKQADIAVAAISVTAQREQDVDFSQPIFDSGLQILVRNQGSQSSIGRLLGSIFTPTLFQLLGIMVLIILIPAHVVWFVERNHKGGFLENSAYFPGVFKACWWAAATLATQAEEMPKSPWGRMMAVIWMFISVVFIAYFTATVTTSLTVERLQNNIKGIQDLAGKQVATIAGSTSASYLKQQKIDTKEFTQVDELYSALNNADVDAVVFDAPILLYYAAHDGKGKVQVVGSIFRKESYAIALPNDSPYRKQINNALLSLEEKGTYQDIYDKWFSNK</sequence>
<evidence type="ECO:0000313" key="13">
    <source>
        <dbReference type="EMBL" id="PZO37998.1"/>
    </source>
</evidence>
<gene>
    <name evidence="13" type="ORF">DCF19_17280</name>
</gene>
<dbReference type="Pfam" id="PF00497">
    <property type="entry name" value="SBP_bac_3"/>
    <property type="match status" value="1"/>
</dbReference>
<keyword evidence="2" id="KW-0813">Transport</keyword>
<keyword evidence="8" id="KW-0325">Glycoprotein</keyword>
<feature type="domain" description="Solute-binding protein family 3/N-terminal" evidence="11">
    <location>
        <begin position="98"/>
        <end position="427"/>
    </location>
</feature>
<evidence type="ECO:0000259" key="12">
    <source>
        <dbReference type="SMART" id="SM00079"/>
    </source>
</evidence>
<dbReference type="InterPro" id="IPR001638">
    <property type="entry name" value="Solute-binding_3/MltF_N"/>
</dbReference>
<dbReference type="InterPro" id="IPR015683">
    <property type="entry name" value="Ionotropic_Glu_rcpt"/>
</dbReference>
<keyword evidence="3 10" id="KW-0812">Transmembrane</keyword>
<dbReference type="Gene3D" id="3.40.190.10">
    <property type="entry name" value="Periplasmic binding protein-like II"/>
    <property type="match status" value="3"/>
</dbReference>
<dbReference type="EMBL" id="QBML01000026">
    <property type="protein sequence ID" value="PZO37998.1"/>
    <property type="molecule type" value="Genomic_DNA"/>
</dbReference>
<comment type="caution">
    <text evidence="13">The sequence shown here is derived from an EMBL/GenBank/DDBJ whole genome shotgun (WGS) entry which is preliminary data.</text>
</comment>
<dbReference type="Pfam" id="PF00060">
    <property type="entry name" value="Lig_chan"/>
    <property type="match status" value="1"/>
</dbReference>
<evidence type="ECO:0000256" key="3">
    <source>
        <dbReference type="ARBA" id="ARBA00022692"/>
    </source>
</evidence>
<dbReference type="GO" id="GO:0015276">
    <property type="term" value="F:ligand-gated monoatomic ion channel activity"/>
    <property type="evidence" value="ECO:0007669"/>
    <property type="project" value="InterPro"/>
</dbReference>
<dbReference type="SUPFAM" id="SSF81324">
    <property type="entry name" value="Voltage-gated potassium channels"/>
    <property type="match status" value="1"/>
</dbReference>
<feature type="transmembrane region" description="Helical" evidence="10">
    <location>
        <begin position="242"/>
        <end position="263"/>
    </location>
</feature>
<evidence type="ECO:0000313" key="14">
    <source>
        <dbReference type="Proteomes" id="UP000249467"/>
    </source>
</evidence>
<reference evidence="13 14" key="1">
    <citation type="submission" date="2018-04" db="EMBL/GenBank/DDBJ databases">
        <authorList>
            <person name="Go L.Y."/>
            <person name="Mitchell J.A."/>
        </authorList>
    </citation>
    <scope>NUCLEOTIDE SEQUENCE [LARGE SCALE GENOMIC DNA]</scope>
    <source>
        <strain evidence="13">ULC066bin1</strain>
    </source>
</reference>
<evidence type="ECO:0000256" key="7">
    <source>
        <dbReference type="ARBA" id="ARBA00023170"/>
    </source>
</evidence>
<feature type="transmembrane region" description="Helical" evidence="10">
    <location>
        <begin position="209"/>
        <end position="230"/>
    </location>
</feature>
<name>A0A2W4Y3V1_9CYAN</name>
<keyword evidence="9" id="KW-0407">Ion channel</keyword>
<evidence type="ECO:0000256" key="5">
    <source>
        <dbReference type="ARBA" id="ARBA00023065"/>
    </source>
</evidence>
<dbReference type="InterPro" id="IPR001320">
    <property type="entry name" value="Iontro_rcpt_C"/>
</dbReference>
<dbReference type="Proteomes" id="UP000249467">
    <property type="component" value="Unassembled WGS sequence"/>
</dbReference>
<evidence type="ECO:0000256" key="9">
    <source>
        <dbReference type="ARBA" id="ARBA00023303"/>
    </source>
</evidence>
<accession>A0A2W4Y3V1</accession>
<dbReference type="Gene3D" id="1.10.287.70">
    <property type="match status" value="1"/>
</dbReference>
<organism evidence="13 14">
    <name type="scientific">Pseudanabaena frigida</name>
    <dbReference type="NCBI Taxonomy" id="945775"/>
    <lineage>
        <taxon>Bacteria</taxon>
        <taxon>Bacillati</taxon>
        <taxon>Cyanobacteriota</taxon>
        <taxon>Cyanophyceae</taxon>
        <taxon>Pseudanabaenales</taxon>
        <taxon>Pseudanabaenaceae</taxon>
        <taxon>Pseudanabaena</taxon>
    </lineage>
</organism>
<evidence type="ECO:0000256" key="10">
    <source>
        <dbReference type="SAM" id="Phobius"/>
    </source>
</evidence>
<feature type="domain" description="Ionotropic glutamate receptor C-terminal" evidence="12">
    <location>
        <begin position="98"/>
        <end position="426"/>
    </location>
</feature>
<evidence type="ECO:0000256" key="2">
    <source>
        <dbReference type="ARBA" id="ARBA00022448"/>
    </source>
</evidence>
<evidence type="ECO:0000256" key="8">
    <source>
        <dbReference type="ARBA" id="ARBA00023180"/>
    </source>
</evidence>
<keyword evidence="7" id="KW-0675">Receptor</keyword>
<evidence type="ECO:0000256" key="1">
    <source>
        <dbReference type="ARBA" id="ARBA00004141"/>
    </source>
</evidence>
<dbReference type="SMART" id="SM00079">
    <property type="entry name" value="PBPe"/>
    <property type="match status" value="1"/>
</dbReference>
<reference evidence="13 14" key="2">
    <citation type="submission" date="2018-06" db="EMBL/GenBank/DDBJ databases">
        <title>Metagenomic assembly of (sub)arctic Cyanobacteria and their associated microbiome from non-axenic cultures.</title>
        <authorList>
            <person name="Baurain D."/>
        </authorList>
    </citation>
    <scope>NUCLEOTIDE SEQUENCE [LARGE SCALE GENOMIC DNA]</scope>
    <source>
        <strain evidence="13">ULC066bin1</strain>
    </source>
</reference>
<keyword evidence="4 10" id="KW-1133">Transmembrane helix</keyword>
<evidence type="ECO:0000259" key="11">
    <source>
        <dbReference type="SMART" id="SM00062"/>
    </source>
</evidence>
<evidence type="ECO:0000256" key="6">
    <source>
        <dbReference type="ARBA" id="ARBA00023136"/>
    </source>
</evidence>
<evidence type="ECO:0000256" key="4">
    <source>
        <dbReference type="ARBA" id="ARBA00022989"/>
    </source>
</evidence>